<reference evidence="1 2" key="3">
    <citation type="submission" date="2019-11" db="EMBL/GenBank/DDBJ databases">
        <title>A de novo genome assembly of a pear dwarfing rootstock.</title>
        <authorList>
            <person name="Wang F."/>
            <person name="Wang J."/>
            <person name="Li S."/>
            <person name="Zhang Y."/>
            <person name="Fang M."/>
            <person name="Ma L."/>
            <person name="Zhao Y."/>
            <person name="Jiang S."/>
        </authorList>
    </citation>
    <scope>NUCLEOTIDE SEQUENCE [LARGE SCALE GENOMIC DNA]</scope>
    <source>
        <strain evidence="1">S2</strain>
        <tissue evidence="1">Leaf</tissue>
    </source>
</reference>
<organism evidence="1 2">
    <name type="scientific">Pyrus ussuriensis x Pyrus communis</name>
    <dbReference type="NCBI Taxonomy" id="2448454"/>
    <lineage>
        <taxon>Eukaryota</taxon>
        <taxon>Viridiplantae</taxon>
        <taxon>Streptophyta</taxon>
        <taxon>Embryophyta</taxon>
        <taxon>Tracheophyta</taxon>
        <taxon>Spermatophyta</taxon>
        <taxon>Magnoliopsida</taxon>
        <taxon>eudicotyledons</taxon>
        <taxon>Gunneridae</taxon>
        <taxon>Pentapetalae</taxon>
        <taxon>rosids</taxon>
        <taxon>fabids</taxon>
        <taxon>Rosales</taxon>
        <taxon>Rosaceae</taxon>
        <taxon>Amygdaloideae</taxon>
        <taxon>Maleae</taxon>
        <taxon>Pyrus</taxon>
    </lineage>
</organism>
<proteinExistence type="predicted"/>
<protein>
    <submittedName>
        <fullName evidence="1">Uncharacterized protein</fullName>
    </submittedName>
</protein>
<name>A0A5N5GVP8_9ROSA</name>
<gene>
    <name evidence="1" type="ORF">D8674_013099</name>
</gene>
<dbReference type="Proteomes" id="UP000327157">
    <property type="component" value="Chromosome 15"/>
</dbReference>
<sequence length="76" mass="8373">MLCLRCKRIMHRSWSKTRPQSSCSRTAGQVDSKDVPTHTSLNAEVAWQPKAAEGGVLVSCSADRDKKNSESKGKHC</sequence>
<reference evidence="1 2" key="1">
    <citation type="submission" date="2019-09" db="EMBL/GenBank/DDBJ databases">
        <authorList>
            <person name="Ou C."/>
        </authorList>
    </citation>
    <scope>NUCLEOTIDE SEQUENCE [LARGE SCALE GENOMIC DNA]</scope>
    <source>
        <strain evidence="1">S2</strain>
        <tissue evidence="1">Leaf</tissue>
    </source>
</reference>
<comment type="caution">
    <text evidence="1">The sequence shown here is derived from an EMBL/GenBank/DDBJ whole genome shotgun (WGS) entry which is preliminary data.</text>
</comment>
<evidence type="ECO:0000313" key="2">
    <source>
        <dbReference type="Proteomes" id="UP000327157"/>
    </source>
</evidence>
<reference evidence="2" key="2">
    <citation type="submission" date="2019-10" db="EMBL/GenBank/DDBJ databases">
        <title>A de novo genome assembly of a pear dwarfing rootstock.</title>
        <authorList>
            <person name="Wang F."/>
            <person name="Wang J."/>
            <person name="Li S."/>
            <person name="Zhang Y."/>
            <person name="Fang M."/>
            <person name="Ma L."/>
            <person name="Zhao Y."/>
            <person name="Jiang S."/>
        </authorList>
    </citation>
    <scope>NUCLEOTIDE SEQUENCE [LARGE SCALE GENOMIC DNA]</scope>
</reference>
<dbReference type="AlphaFoldDB" id="A0A5N5GVP8"/>
<keyword evidence="2" id="KW-1185">Reference proteome</keyword>
<dbReference type="EMBL" id="SMOL01000401">
    <property type="protein sequence ID" value="KAB2617230.1"/>
    <property type="molecule type" value="Genomic_DNA"/>
</dbReference>
<dbReference type="OrthoDB" id="10373794at2759"/>
<evidence type="ECO:0000313" key="1">
    <source>
        <dbReference type="EMBL" id="KAB2617230.1"/>
    </source>
</evidence>
<accession>A0A5N5GVP8</accession>